<reference evidence="15" key="1">
    <citation type="submission" date="2011-03" db="EMBL/GenBank/DDBJ databases">
        <title>Version 3 of the genome sequence of Otolemur garnettii (Bushbaby).</title>
        <authorList>
            <consortium name="The Broad Institute Genome Sequencing Platform"/>
            <person name="Di Palma F."/>
            <person name="Johnson J."/>
            <person name="Lander E.S."/>
            <person name="Lindblad-Toh K."/>
            <person name="Jaffe D.B."/>
            <person name="Gnerre S."/>
            <person name="MacCallum I."/>
            <person name="Przybylski D."/>
            <person name="Ribeiro F.J."/>
            <person name="Burton J.N."/>
            <person name="Walker B.J."/>
            <person name="Sharpe T."/>
            <person name="Hall G."/>
        </authorList>
    </citation>
    <scope>NUCLEOTIDE SEQUENCE [LARGE SCALE GENOMIC DNA]</scope>
</reference>
<evidence type="ECO:0000256" key="8">
    <source>
        <dbReference type="ARBA" id="ARBA00023136"/>
    </source>
</evidence>
<dbReference type="PANTHER" id="PTHR24061">
    <property type="entry name" value="CALCIUM-SENSING RECEPTOR-RELATED"/>
    <property type="match status" value="1"/>
</dbReference>
<dbReference type="PANTHER" id="PTHR24061:SF0">
    <property type="entry name" value="C-FAMILY ODORANT RECEPTOR OLFCT1"/>
    <property type="match status" value="1"/>
</dbReference>
<proteinExistence type="inferred from homology"/>
<dbReference type="Pfam" id="PF07562">
    <property type="entry name" value="NCD3G"/>
    <property type="match status" value="1"/>
</dbReference>
<feature type="transmembrane region" description="Helical" evidence="12">
    <location>
        <begin position="660"/>
        <end position="686"/>
    </location>
</feature>
<evidence type="ECO:0000259" key="13">
    <source>
        <dbReference type="PROSITE" id="PS50259"/>
    </source>
</evidence>
<dbReference type="SUPFAM" id="SSF53822">
    <property type="entry name" value="Periplasmic binding protein-like I"/>
    <property type="match status" value="1"/>
</dbReference>
<dbReference type="GO" id="GO:0004930">
    <property type="term" value="F:G protein-coupled receptor activity"/>
    <property type="evidence" value="ECO:0007669"/>
    <property type="project" value="UniProtKB-KW"/>
</dbReference>
<keyword evidence="5" id="KW-0732">Signal</keyword>
<evidence type="ECO:0000256" key="6">
    <source>
        <dbReference type="ARBA" id="ARBA00022989"/>
    </source>
</evidence>
<sequence length="821" mass="88692">GDVLTGAVTPLHAVLDQPVVKFQQSPEQPQCRRFQASLFLNVLGLLFAVAKAERDPAFLPDITVGLQIYDSCVSGIRALSSTLVLLSHQLRPTPNFSCGPQQLLLEVVGGITSPESEPMAELLSTYRVPQISHGSQHPQFSNRFQFPSFLRTVSNSAHQPWVLAKILSHFKWTWVGLVGSDNGNFERVEQQLQKEIGGEGGCVALSKRISGLDGSIRSTAGVIAATPAAEVIVCDCYHFHFRLLAEALQERNVAGRTSFSYKPSMLGPRALKLLDGSLILTVHSGIMPSFEDFLLALHPAAYPGDSLMRKLWEELQGCRWSGAGGSTHGAREAVQPCTGLENITAAHLAACELPNLTATYQAYLAAKALLAAYHNLISCSLGEGPFPGGTCANAEEKVGKASGNAIGKVRFTTSSQEEVFLTKDGEMPAAFDIKNIYILPDKTRQTAIVGHFDFRAPSGKKLLINDKAIVWAEGHLKVPSSICNAKCPVGTRKSTLPEQSKCCYRCLPCPRGEIAMSPDSAACQKCSKDQWPNEQQSQCIPKTLDFLSYGEPLGAALAVGTALLFLPALAILSIFIWHHHTPMVQANNRQLSYILLSSLALCFLCPFMFIGHPGPLICAVHQAGFGVTFTVCVSSVLAKPIVVVVAAFHATRPDTRLRKWAGPVLPSTIPIVCSLVQAALCTLWVARWPPRPVNSTEPGPTVTVKCGEGSLAPFYAMLGYLGFLGLVSLLVAFPAHRLPDTFNEAKHITLSMLVCSCVWVSSIPAHVSARGKDTVAVEVFAILASGGGLMSCLFFPKCNIILLHPEKNTRGQKFGRHHLHK</sequence>
<dbReference type="Gene3D" id="2.10.50.30">
    <property type="entry name" value="GPCR, family 3, nine cysteines domain"/>
    <property type="match status" value="1"/>
</dbReference>
<feature type="transmembrane region" description="Helical" evidence="12">
    <location>
        <begin position="714"/>
        <end position="735"/>
    </location>
</feature>
<feature type="transmembrane region" description="Helical" evidence="12">
    <location>
        <begin position="747"/>
        <end position="767"/>
    </location>
</feature>
<dbReference type="EMBL" id="AAQR03172188">
    <property type="status" value="NOT_ANNOTATED_CDS"/>
    <property type="molecule type" value="Genomic_DNA"/>
</dbReference>
<dbReference type="STRING" id="30611.ENSOGAP00000020334"/>
<keyword evidence="10" id="KW-0325">Glycoprotein</keyword>
<organism evidence="14 15">
    <name type="scientific">Otolemur garnettii</name>
    <name type="common">Small-eared galago</name>
    <name type="synonym">Garnett's greater bushbaby</name>
    <dbReference type="NCBI Taxonomy" id="30611"/>
    <lineage>
        <taxon>Eukaryota</taxon>
        <taxon>Metazoa</taxon>
        <taxon>Chordata</taxon>
        <taxon>Craniata</taxon>
        <taxon>Vertebrata</taxon>
        <taxon>Euteleostomi</taxon>
        <taxon>Mammalia</taxon>
        <taxon>Eutheria</taxon>
        <taxon>Euarchontoglires</taxon>
        <taxon>Primates</taxon>
        <taxon>Strepsirrhini</taxon>
        <taxon>Lorisiformes</taxon>
        <taxon>Galagidae</taxon>
        <taxon>Otolemur</taxon>
    </lineage>
</organism>
<keyword evidence="9" id="KW-0675">Receptor</keyword>
<dbReference type="InterPro" id="IPR017978">
    <property type="entry name" value="GPCR_3_C"/>
</dbReference>
<reference evidence="14" key="3">
    <citation type="submission" date="2025-09" db="UniProtKB">
        <authorList>
            <consortium name="Ensembl"/>
        </authorList>
    </citation>
    <scope>IDENTIFICATION</scope>
</reference>
<dbReference type="InParanoid" id="H0XW41"/>
<dbReference type="FunFam" id="2.10.50.30:FF:000002">
    <property type="entry name" value="Vomeronasal 2 receptor, h1"/>
    <property type="match status" value="1"/>
</dbReference>
<evidence type="ECO:0000256" key="11">
    <source>
        <dbReference type="ARBA" id="ARBA00023224"/>
    </source>
</evidence>
<dbReference type="PROSITE" id="PS50259">
    <property type="entry name" value="G_PROTEIN_RECEP_F3_4"/>
    <property type="match status" value="1"/>
</dbReference>
<evidence type="ECO:0000313" key="14">
    <source>
        <dbReference type="Ensembl" id="ENSOGAP00000020334.1"/>
    </source>
</evidence>
<dbReference type="Pfam" id="PF00003">
    <property type="entry name" value="7tm_3"/>
    <property type="match status" value="1"/>
</dbReference>
<comment type="subcellular location">
    <subcellularLocation>
        <location evidence="1">Cell membrane</location>
        <topology evidence="1">Multi-pass membrane protein</topology>
    </subcellularLocation>
</comment>
<evidence type="ECO:0000256" key="4">
    <source>
        <dbReference type="ARBA" id="ARBA00022692"/>
    </source>
</evidence>
<dbReference type="InterPro" id="IPR011500">
    <property type="entry name" value="GPCR_3_9-Cys_dom"/>
</dbReference>
<evidence type="ECO:0000256" key="10">
    <source>
        <dbReference type="ARBA" id="ARBA00023180"/>
    </source>
</evidence>
<keyword evidence="11" id="KW-0807">Transducer</keyword>
<evidence type="ECO:0000256" key="9">
    <source>
        <dbReference type="ARBA" id="ARBA00023170"/>
    </source>
</evidence>
<reference evidence="14" key="2">
    <citation type="submission" date="2025-08" db="UniProtKB">
        <authorList>
            <consortium name="Ensembl"/>
        </authorList>
    </citation>
    <scope>IDENTIFICATION</scope>
</reference>
<evidence type="ECO:0000313" key="15">
    <source>
        <dbReference type="Proteomes" id="UP000005225"/>
    </source>
</evidence>
<keyword evidence="4 12" id="KW-0812">Transmembrane</keyword>
<feature type="transmembrane region" description="Helical" evidence="12">
    <location>
        <begin position="779"/>
        <end position="803"/>
    </location>
</feature>
<dbReference type="InterPro" id="IPR001828">
    <property type="entry name" value="ANF_lig-bd_rcpt"/>
</dbReference>
<evidence type="ECO:0000256" key="12">
    <source>
        <dbReference type="SAM" id="Phobius"/>
    </source>
</evidence>
<comment type="similarity">
    <text evidence="2">Belongs to the G-protein coupled receptor 3 family.</text>
</comment>
<keyword evidence="6 12" id="KW-1133">Transmembrane helix</keyword>
<dbReference type="Proteomes" id="UP000005225">
    <property type="component" value="Unassembled WGS sequence"/>
</dbReference>
<dbReference type="Ensembl" id="ENSOGAT00000030644.1">
    <property type="protein sequence ID" value="ENSOGAP00000020334.1"/>
    <property type="gene ID" value="ENSOGAG00000031851.1"/>
</dbReference>
<keyword evidence="3" id="KW-1003">Cell membrane</keyword>
<dbReference type="CDD" id="cd15283">
    <property type="entry name" value="7tmC_V2R_pheromone"/>
    <property type="match status" value="1"/>
</dbReference>
<dbReference type="OMA" id="VIVCDCY"/>
<evidence type="ECO:0000256" key="1">
    <source>
        <dbReference type="ARBA" id="ARBA00004651"/>
    </source>
</evidence>
<dbReference type="GO" id="GO:0005886">
    <property type="term" value="C:plasma membrane"/>
    <property type="evidence" value="ECO:0007669"/>
    <property type="project" value="UniProtKB-SubCell"/>
</dbReference>
<dbReference type="GeneTree" id="ENSGT00940000166404"/>
<dbReference type="Pfam" id="PF01094">
    <property type="entry name" value="ANF_receptor"/>
    <property type="match status" value="1"/>
</dbReference>
<keyword evidence="15" id="KW-1185">Reference proteome</keyword>
<dbReference type="InterPro" id="IPR038550">
    <property type="entry name" value="GPCR_3_9-Cys_sf"/>
</dbReference>
<keyword evidence="8 12" id="KW-0472">Membrane</keyword>
<feature type="transmembrane region" description="Helical" evidence="12">
    <location>
        <begin position="623"/>
        <end position="648"/>
    </location>
</feature>
<evidence type="ECO:0000256" key="5">
    <source>
        <dbReference type="ARBA" id="ARBA00022729"/>
    </source>
</evidence>
<dbReference type="PRINTS" id="PR00248">
    <property type="entry name" value="GPCRMGR"/>
</dbReference>
<dbReference type="AlphaFoldDB" id="H0XW41"/>
<evidence type="ECO:0000256" key="2">
    <source>
        <dbReference type="ARBA" id="ARBA00007242"/>
    </source>
</evidence>
<dbReference type="InterPro" id="IPR028082">
    <property type="entry name" value="Peripla_BP_I"/>
</dbReference>
<feature type="domain" description="G-protein coupled receptors family 3 profile" evidence="13">
    <location>
        <begin position="553"/>
        <end position="817"/>
    </location>
</feature>
<evidence type="ECO:0000256" key="3">
    <source>
        <dbReference type="ARBA" id="ARBA00022475"/>
    </source>
</evidence>
<accession>H0XW41</accession>
<evidence type="ECO:0000256" key="7">
    <source>
        <dbReference type="ARBA" id="ARBA00023040"/>
    </source>
</evidence>
<feature type="transmembrane region" description="Helical" evidence="12">
    <location>
        <begin position="553"/>
        <end position="579"/>
    </location>
</feature>
<dbReference type="eggNOG" id="KOG1056">
    <property type="taxonomic scope" value="Eukaryota"/>
</dbReference>
<keyword evidence="7" id="KW-0297">G-protein coupled receptor</keyword>
<dbReference type="InterPro" id="IPR000068">
    <property type="entry name" value="GPCR_3_Ca_sens_rcpt-rel"/>
</dbReference>
<protein>
    <recommendedName>
        <fullName evidence="13">G-protein coupled receptors family 3 profile domain-containing protein</fullName>
    </recommendedName>
</protein>
<feature type="transmembrane region" description="Helical" evidence="12">
    <location>
        <begin position="591"/>
        <end position="611"/>
    </location>
</feature>
<dbReference type="InterPro" id="IPR000337">
    <property type="entry name" value="GPCR_3"/>
</dbReference>
<name>H0XW41_OTOGA</name>
<dbReference type="Gene3D" id="3.40.50.2300">
    <property type="match status" value="2"/>
</dbReference>